<dbReference type="PANTHER" id="PTHR47534">
    <property type="entry name" value="YALI0E05731P"/>
    <property type="match status" value="1"/>
</dbReference>
<evidence type="ECO:0000256" key="1">
    <source>
        <dbReference type="ARBA" id="ARBA00023002"/>
    </source>
</evidence>
<accession>A0A9P4P5J9</accession>
<sequence length="279" mass="30826">MPSLPTIQSALSELPKGPPIVVALPGGTTGIGSYIARALARTYANHGTKLRVYIVGRNATRAESVLSECRQASSGSEWRFIQTPDLALISEVDRCCAEIVRQETEAPFHGGTPRLDLLYMTYSYPPLKERSSTFENGTKPGEFPVGCPTDTTYGVSAVRKHASFMKTFLFEELAEKHAGKLRLTHIYPGLVDGPVFLGSDAPTWFKWFWRLSKPLISWYMTAPDGERGGGSYSVGQRADAQTGIMYEKVRQADTRQKVWRHTMETLEQVEKAGGSSSQN</sequence>
<keyword evidence="1" id="KW-0560">Oxidoreductase</keyword>
<dbReference type="AlphaFoldDB" id="A0A9P4P5J9"/>
<comment type="caution">
    <text evidence="2">The sequence shown here is derived from an EMBL/GenBank/DDBJ whole genome shotgun (WGS) entry which is preliminary data.</text>
</comment>
<dbReference type="SUPFAM" id="SSF51735">
    <property type="entry name" value="NAD(P)-binding Rossmann-fold domains"/>
    <property type="match status" value="1"/>
</dbReference>
<proteinExistence type="predicted"/>
<dbReference type="InterPro" id="IPR052228">
    <property type="entry name" value="Sec_Metab_Biosynth_Oxidored"/>
</dbReference>
<keyword evidence="3" id="KW-1185">Reference proteome</keyword>
<dbReference type="EMBL" id="MU001517">
    <property type="protein sequence ID" value="KAF2437278.1"/>
    <property type="molecule type" value="Genomic_DNA"/>
</dbReference>
<organism evidence="2 3">
    <name type="scientific">Karstenula rhodostoma CBS 690.94</name>
    <dbReference type="NCBI Taxonomy" id="1392251"/>
    <lineage>
        <taxon>Eukaryota</taxon>
        <taxon>Fungi</taxon>
        <taxon>Dikarya</taxon>
        <taxon>Ascomycota</taxon>
        <taxon>Pezizomycotina</taxon>
        <taxon>Dothideomycetes</taxon>
        <taxon>Pleosporomycetidae</taxon>
        <taxon>Pleosporales</taxon>
        <taxon>Massarineae</taxon>
        <taxon>Didymosphaeriaceae</taxon>
        <taxon>Karstenula</taxon>
    </lineage>
</organism>
<evidence type="ECO:0000313" key="3">
    <source>
        <dbReference type="Proteomes" id="UP000799764"/>
    </source>
</evidence>
<dbReference type="Proteomes" id="UP000799764">
    <property type="component" value="Unassembled WGS sequence"/>
</dbReference>
<dbReference type="GO" id="GO:0016491">
    <property type="term" value="F:oxidoreductase activity"/>
    <property type="evidence" value="ECO:0007669"/>
    <property type="project" value="UniProtKB-KW"/>
</dbReference>
<dbReference type="Gene3D" id="3.40.50.720">
    <property type="entry name" value="NAD(P)-binding Rossmann-like Domain"/>
    <property type="match status" value="1"/>
</dbReference>
<dbReference type="OrthoDB" id="2898509at2759"/>
<evidence type="ECO:0000313" key="2">
    <source>
        <dbReference type="EMBL" id="KAF2437278.1"/>
    </source>
</evidence>
<evidence type="ECO:0008006" key="4">
    <source>
        <dbReference type="Google" id="ProtNLM"/>
    </source>
</evidence>
<dbReference type="InterPro" id="IPR036291">
    <property type="entry name" value="NAD(P)-bd_dom_sf"/>
</dbReference>
<protein>
    <recommendedName>
        <fullName evidence="4">NAD(P)-binding protein</fullName>
    </recommendedName>
</protein>
<reference evidence="2" key="1">
    <citation type="journal article" date="2020" name="Stud. Mycol.">
        <title>101 Dothideomycetes genomes: a test case for predicting lifestyles and emergence of pathogens.</title>
        <authorList>
            <person name="Haridas S."/>
            <person name="Albert R."/>
            <person name="Binder M."/>
            <person name="Bloem J."/>
            <person name="Labutti K."/>
            <person name="Salamov A."/>
            <person name="Andreopoulos B."/>
            <person name="Baker S."/>
            <person name="Barry K."/>
            <person name="Bills G."/>
            <person name="Bluhm B."/>
            <person name="Cannon C."/>
            <person name="Castanera R."/>
            <person name="Culley D."/>
            <person name="Daum C."/>
            <person name="Ezra D."/>
            <person name="Gonzalez J."/>
            <person name="Henrissat B."/>
            <person name="Kuo A."/>
            <person name="Liang C."/>
            <person name="Lipzen A."/>
            <person name="Lutzoni F."/>
            <person name="Magnuson J."/>
            <person name="Mondo S."/>
            <person name="Nolan M."/>
            <person name="Ohm R."/>
            <person name="Pangilinan J."/>
            <person name="Park H.-J."/>
            <person name="Ramirez L."/>
            <person name="Alfaro M."/>
            <person name="Sun H."/>
            <person name="Tritt A."/>
            <person name="Yoshinaga Y."/>
            <person name="Zwiers L.-H."/>
            <person name="Turgeon B."/>
            <person name="Goodwin S."/>
            <person name="Spatafora J."/>
            <person name="Crous P."/>
            <person name="Grigoriev I."/>
        </authorList>
    </citation>
    <scope>NUCLEOTIDE SEQUENCE</scope>
    <source>
        <strain evidence="2">CBS 690.94</strain>
    </source>
</reference>
<dbReference type="PANTHER" id="PTHR47534:SF3">
    <property type="entry name" value="ALCOHOL DEHYDROGENASE-LIKE C-TERMINAL DOMAIN-CONTAINING PROTEIN"/>
    <property type="match status" value="1"/>
</dbReference>
<name>A0A9P4P5J9_9PLEO</name>
<gene>
    <name evidence="2" type="ORF">P171DRAFT_373790</name>
</gene>